<dbReference type="GO" id="GO:0008168">
    <property type="term" value="F:methyltransferase activity"/>
    <property type="evidence" value="ECO:0007669"/>
    <property type="project" value="UniProtKB-KW"/>
</dbReference>
<dbReference type="GO" id="GO:0032259">
    <property type="term" value="P:methylation"/>
    <property type="evidence" value="ECO:0007669"/>
    <property type="project" value="UniProtKB-KW"/>
</dbReference>
<evidence type="ECO:0000259" key="4">
    <source>
        <dbReference type="Pfam" id="PF08242"/>
    </source>
</evidence>
<evidence type="ECO:0000313" key="5">
    <source>
        <dbReference type="EMBL" id="OGF87119.1"/>
    </source>
</evidence>
<comment type="caution">
    <text evidence="5">The sequence shown here is derived from an EMBL/GenBank/DDBJ whole genome shotgun (WGS) entry which is preliminary data.</text>
</comment>
<dbReference type="InterPro" id="IPR029063">
    <property type="entry name" value="SAM-dependent_MTases_sf"/>
</dbReference>
<organism evidence="5 6">
    <name type="scientific">Candidatus Giovannonibacteria bacterium RIFCSPLOWO2_01_FULL_46_32</name>
    <dbReference type="NCBI Taxonomy" id="1798353"/>
    <lineage>
        <taxon>Bacteria</taxon>
        <taxon>Candidatus Giovannoniibacteriota</taxon>
    </lineage>
</organism>
<dbReference type="AlphaFoldDB" id="A0A1F5XGX8"/>
<feature type="domain" description="Methyltransferase type 12" evidence="4">
    <location>
        <begin position="17"/>
        <end position="109"/>
    </location>
</feature>
<dbReference type="PANTHER" id="PTHR43464:SF19">
    <property type="entry name" value="UBIQUINONE BIOSYNTHESIS O-METHYLTRANSFERASE, MITOCHONDRIAL"/>
    <property type="match status" value="1"/>
</dbReference>
<protein>
    <recommendedName>
        <fullName evidence="4">Methyltransferase type 12 domain-containing protein</fullName>
    </recommendedName>
</protein>
<dbReference type="SUPFAM" id="SSF53335">
    <property type="entry name" value="S-adenosyl-L-methionine-dependent methyltransferases"/>
    <property type="match status" value="1"/>
</dbReference>
<gene>
    <name evidence="5" type="ORF">A3B19_01245</name>
</gene>
<dbReference type="EMBL" id="MFIF01000009">
    <property type="protein sequence ID" value="OGF87119.1"/>
    <property type="molecule type" value="Genomic_DNA"/>
</dbReference>
<dbReference type="CDD" id="cd02440">
    <property type="entry name" value="AdoMet_MTases"/>
    <property type="match status" value="1"/>
</dbReference>
<dbReference type="Gene3D" id="3.40.50.150">
    <property type="entry name" value="Vaccinia Virus protein VP39"/>
    <property type="match status" value="1"/>
</dbReference>
<evidence type="ECO:0000313" key="6">
    <source>
        <dbReference type="Proteomes" id="UP000177346"/>
    </source>
</evidence>
<name>A0A1F5XGX8_9BACT</name>
<evidence type="ECO:0000256" key="1">
    <source>
        <dbReference type="ARBA" id="ARBA00022603"/>
    </source>
</evidence>
<proteinExistence type="predicted"/>
<evidence type="ECO:0000256" key="2">
    <source>
        <dbReference type="ARBA" id="ARBA00022679"/>
    </source>
</evidence>
<evidence type="ECO:0000256" key="3">
    <source>
        <dbReference type="ARBA" id="ARBA00022691"/>
    </source>
</evidence>
<dbReference type="Pfam" id="PF08242">
    <property type="entry name" value="Methyltransf_12"/>
    <property type="match status" value="1"/>
</dbReference>
<reference evidence="5 6" key="1">
    <citation type="journal article" date="2016" name="Nat. Commun.">
        <title>Thousands of microbial genomes shed light on interconnected biogeochemical processes in an aquifer system.</title>
        <authorList>
            <person name="Anantharaman K."/>
            <person name="Brown C.T."/>
            <person name="Hug L.A."/>
            <person name="Sharon I."/>
            <person name="Castelle C.J."/>
            <person name="Probst A.J."/>
            <person name="Thomas B.C."/>
            <person name="Singh A."/>
            <person name="Wilkins M.J."/>
            <person name="Karaoz U."/>
            <person name="Brodie E.L."/>
            <person name="Williams K.H."/>
            <person name="Hubbard S.S."/>
            <person name="Banfield J.F."/>
        </authorList>
    </citation>
    <scope>NUCLEOTIDE SEQUENCE [LARGE SCALE GENOMIC DNA]</scope>
</reference>
<accession>A0A1F5XGX8</accession>
<dbReference type="InterPro" id="IPR013217">
    <property type="entry name" value="Methyltransf_12"/>
</dbReference>
<keyword evidence="2" id="KW-0808">Transferase</keyword>
<sequence>MRIADRHLRTLTRPEILDVGCASGDFLHYLRALYPNASLTGLDVVPALLKLAKREVLQASYIRGDIYTGKGLPKSKFDAVFLLAVHSIFDDVGSWLDNLLRLVKPNGHIFVDGLFNPEDVDVVMRVRYAKPGSRYQRGWNVFSQKTVLEHLRKRGAKGAFHRFVIGIDIPRHKDDPLRSWTFKLENGERAIINGTQILHQFYFLEITPGQK</sequence>
<keyword evidence="3" id="KW-0949">S-adenosyl-L-methionine</keyword>
<dbReference type="Proteomes" id="UP000177346">
    <property type="component" value="Unassembled WGS sequence"/>
</dbReference>
<dbReference type="PANTHER" id="PTHR43464">
    <property type="entry name" value="METHYLTRANSFERASE"/>
    <property type="match status" value="1"/>
</dbReference>
<keyword evidence="1" id="KW-0489">Methyltransferase</keyword>